<evidence type="ECO:0000313" key="1">
    <source>
        <dbReference type="EMBL" id="OGL42523.1"/>
    </source>
</evidence>
<dbReference type="Proteomes" id="UP000178526">
    <property type="component" value="Unassembled WGS sequence"/>
</dbReference>
<protein>
    <submittedName>
        <fullName evidence="1">Uncharacterized protein</fullName>
    </submittedName>
</protein>
<accession>A0A1F7RLY2</accession>
<evidence type="ECO:0000313" key="2">
    <source>
        <dbReference type="Proteomes" id="UP000178526"/>
    </source>
</evidence>
<sequence>MRVFDGDEKAIKDLMKRTGILQVYAEWVLKGVFSEADGIKKSSEFYKKYATKAKYGRKDEDLSIEEYYTDTIKGEKEKEENEAP</sequence>
<gene>
    <name evidence="1" type="ORF">A2042_02060</name>
</gene>
<dbReference type="AlphaFoldDB" id="A0A1F7RLY2"/>
<name>A0A1F7RLY2_9BACT</name>
<proteinExistence type="predicted"/>
<reference evidence="1 2" key="1">
    <citation type="journal article" date="2016" name="Nat. Commun.">
        <title>Thousands of microbial genomes shed light on interconnected biogeochemical processes in an aquifer system.</title>
        <authorList>
            <person name="Anantharaman K."/>
            <person name="Brown C.T."/>
            <person name="Hug L.A."/>
            <person name="Sharon I."/>
            <person name="Castelle C.J."/>
            <person name="Probst A.J."/>
            <person name="Thomas B.C."/>
            <person name="Singh A."/>
            <person name="Wilkins M.J."/>
            <person name="Karaoz U."/>
            <person name="Brodie E.L."/>
            <person name="Williams K.H."/>
            <person name="Hubbard S.S."/>
            <person name="Banfield J.F."/>
        </authorList>
    </citation>
    <scope>NUCLEOTIDE SEQUENCE [LARGE SCALE GENOMIC DNA]</scope>
</reference>
<comment type="caution">
    <text evidence="1">The sequence shown here is derived from an EMBL/GenBank/DDBJ whole genome shotgun (WGS) entry which is preliminary data.</text>
</comment>
<organism evidence="1 2">
    <name type="scientific">Candidatus Schekmanbacteria bacterium GWA2_38_11</name>
    <dbReference type="NCBI Taxonomy" id="1817876"/>
    <lineage>
        <taxon>Bacteria</taxon>
        <taxon>Candidatus Schekmaniibacteriota</taxon>
    </lineage>
</organism>
<dbReference type="EMBL" id="MGDB01000042">
    <property type="protein sequence ID" value="OGL42523.1"/>
    <property type="molecule type" value="Genomic_DNA"/>
</dbReference>